<keyword evidence="1" id="KW-0472">Membrane</keyword>
<proteinExistence type="predicted"/>
<dbReference type="EMBL" id="UINC01036983">
    <property type="protein sequence ID" value="SVB31780.1"/>
    <property type="molecule type" value="Genomic_DNA"/>
</dbReference>
<evidence type="ECO:0000313" key="2">
    <source>
        <dbReference type="EMBL" id="SVB31780.1"/>
    </source>
</evidence>
<sequence>MLLVLIPGPETLLKVEVVLLTLFIMQILMVMAIRI</sequence>
<evidence type="ECO:0000256" key="1">
    <source>
        <dbReference type="SAM" id="Phobius"/>
    </source>
</evidence>
<gene>
    <name evidence="2" type="ORF">METZ01_LOCUS184634</name>
</gene>
<protein>
    <submittedName>
        <fullName evidence="2">Uncharacterized protein</fullName>
    </submittedName>
</protein>
<keyword evidence="1" id="KW-0812">Transmembrane</keyword>
<organism evidence="2">
    <name type="scientific">marine metagenome</name>
    <dbReference type="NCBI Taxonomy" id="408172"/>
    <lineage>
        <taxon>unclassified sequences</taxon>
        <taxon>metagenomes</taxon>
        <taxon>ecological metagenomes</taxon>
    </lineage>
</organism>
<reference evidence="2" key="1">
    <citation type="submission" date="2018-05" db="EMBL/GenBank/DDBJ databases">
        <authorList>
            <person name="Lanie J.A."/>
            <person name="Ng W.-L."/>
            <person name="Kazmierczak K.M."/>
            <person name="Andrzejewski T.M."/>
            <person name="Davidsen T.M."/>
            <person name="Wayne K.J."/>
            <person name="Tettelin H."/>
            <person name="Glass J.I."/>
            <person name="Rusch D."/>
            <person name="Podicherti R."/>
            <person name="Tsui H.-C.T."/>
            <person name="Winkler M.E."/>
        </authorList>
    </citation>
    <scope>NUCLEOTIDE SEQUENCE</scope>
</reference>
<keyword evidence="1" id="KW-1133">Transmembrane helix</keyword>
<accession>A0A382D021</accession>
<dbReference type="AlphaFoldDB" id="A0A382D021"/>
<feature type="transmembrane region" description="Helical" evidence="1">
    <location>
        <begin position="12"/>
        <end position="33"/>
    </location>
</feature>
<name>A0A382D021_9ZZZZ</name>